<dbReference type="KEGG" id="sla:SERLADRAFT_371256"/>
<organism>
    <name type="scientific">Serpula lacrymans var. lacrymans (strain S7.9)</name>
    <name type="common">Dry rot fungus</name>
    <dbReference type="NCBI Taxonomy" id="578457"/>
    <lineage>
        <taxon>Eukaryota</taxon>
        <taxon>Fungi</taxon>
        <taxon>Dikarya</taxon>
        <taxon>Basidiomycota</taxon>
        <taxon>Agaricomycotina</taxon>
        <taxon>Agaricomycetes</taxon>
        <taxon>Agaricomycetidae</taxon>
        <taxon>Boletales</taxon>
        <taxon>Coniophorineae</taxon>
        <taxon>Serpulaceae</taxon>
        <taxon>Serpula</taxon>
    </lineage>
</organism>
<reference evidence="1" key="1">
    <citation type="submission" date="2011-04" db="EMBL/GenBank/DDBJ databases">
        <title>Evolution of plant cell wall degrading machinery underlies the functional diversity of forest fungi.</title>
        <authorList>
            <consortium name="US DOE Joint Genome Institute (JGI-PGF)"/>
            <person name="Eastwood D.C."/>
            <person name="Floudas D."/>
            <person name="Binder M."/>
            <person name="Majcherczyk A."/>
            <person name="Schneider P."/>
            <person name="Aerts A."/>
            <person name="Asiegbu F.O."/>
            <person name="Baker S.E."/>
            <person name="Barry K."/>
            <person name="Bendiksby M."/>
            <person name="Blumentritt M."/>
            <person name="Coutinho P.M."/>
            <person name="Cullen D."/>
            <person name="Cullen D."/>
            <person name="Gathman A."/>
            <person name="Goodell B."/>
            <person name="Henrissat B."/>
            <person name="Ihrmark K."/>
            <person name="Kauserud H."/>
            <person name="Kohler A."/>
            <person name="LaButti K."/>
            <person name="Lapidus A."/>
            <person name="Lavin J.L."/>
            <person name="Lee Y.-H."/>
            <person name="Lindquist E."/>
            <person name="Lilly W."/>
            <person name="Lucas S."/>
            <person name="Morin E."/>
            <person name="Murat C."/>
            <person name="Oguiza J.A."/>
            <person name="Park J."/>
            <person name="Pisabarro A.G."/>
            <person name="Riley R."/>
            <person name="Rosling A."/>
            <person name="Salamov A."/>
            <person name="Schmidt O."/>
            <person name="Schmutz J."/>
            <person name="Skrede I."/>
            <person name="Stenlid J."/>
            <person name="Wiebenga A."/>
            <person name="Xie X."/>
            <person name="Kues U."/>
            <person name="Hibbett D.S."/>
            <person name="Hoffmeister D."/>
            <person name="Hogberg N."/>
            <person name="Martin F."/>
            <person name="Grigoriev I.V."/>
            <person name="Watkinson S.C."/>
        </authorList>
    </citation>
    <scope>NUCLEOTIDE SEQUENCE</scope>
    <source>
        <strain evidence="1">S7.9</strain>
    </source>
</reference>
<proteinExistence type="predicted"/>
<dbReference type="PANTHER" id="PTHR14187:SF5">
    <property type="entry name" value="HEAT SHOCK 70 KDA PROTEIN 12A"/>
    <property type="match status" value="1"/>
</dbReference>
<sequence>MVHGNTGRKLVVSVDIGTTFTATSFCILQRGKVPKFEEILRWPKQGCHATPDAKVPSIVYYDKDGKARAFGAEVEDEEIILQAESENWHKVEWWKLQLRPDHLPIINGLSLPILPEGLTVEKIFTDFLRYTMEQVKAYITATYGDGAKIWDALFPAMYVVLTTPNGWEGGQQNKMRQAAITAGIVDAEGGRRVRFVTEAEVRPCYMLLNAVV</sequence>
<name>F8P1H7_SERL9</name>
<accession>F8P1H7</accession>
<dbReference type="HOGENOM" id="CLU_009958_1_0_1"/>
<dbReference type="GeneID" id="18810380"/>
<evidence type="ECO:0000313" key="1">
    <source>
        <dbReference type="EMBL" id="EGO23006.1"/>
    </source>
</evidence>
<protein>
    <submittedName>
        <fullName evidence="1">Uncharacterized protein</fullName>
    </submittedName>
</protein>
<dbReference type="OrthoDB" id="2963168at2759"/>
<dbReference type="InterPro" id="IPR043129">
    <property type="entry name" value="ATPase_NBD"/>
</dbReference>
<gene>
    <name evidence="1" type="ORF">SERLADRAFT_371256</name>
</gene>
<dbReference type="PANTHER" id="PTHR14187">
    <property type="entry name" value="ALPHA KINASE/ELONGATION FACTOR 2 KINASE"/>
    <property type="match status" value="1"/>
</dbReference>
<dbReference type="AlphaFoldDB" id="F8P1H7"/>
<dbReference type="EMBL" id="GL945436">
    <property type="protein sequence ID" value="EGO23006.1"/>
    <property type="molecule type" value="Genomic_DNA"/>
</dbReference>
<dbReference type="Gene3D" id="3.30.420.40">
    <property type="match status" value="1"/>
</dbReference>
<dbReference type="RefSeq" id="XP_007320246.1">
    <property type="nucleotide sequence ID" value="XM_007320184.1"/>
</dbReference>
<dbReference type="SUPFAM" id="SSF53067">
    <property type="entry name" value="Actin-like ATPase domain"/>
    <property type="match status" value="1"/>
</dbReference>
<dbReference type="Proteomes" id="UP000008064">
    <property type="component" value="Unassembled WGS sequence"/>
</dbReference>